<gene>
    <name evidence="7" type="ORF">HU200_023333</name>
</gene>
<evidence type="ECO:0000313" key="8">
    <source>
        <dbReference type="Proteomes" id="UP000636709"/>
    </source>
</evidence>
<feature type="region of interest" description="Disordered" evidence="5">
    <location>
        <begin position="227"/>
        <end position="262"/>
    </location>
</feature>
<dbReference type="SUPFAM" id="SSF101941">
    <property type="entry name" value="NAC domain"/>
    <property type="match status" value="1"/>
</dbReference>
<dbReference type="PANTHER" id="PTHR31719:SF235">
    <property type="entry name" value="NAC DOMAIN-CONTAINING PROTEIN"/>
    <property type="match status" value="1"/>
</dbReference>
<feature type="domain" description="NAC" evidence="6">
    <location>
        <begin position="44"/>
        <end position="227"/>
    </location>
</feature>
<comment type="caution">
    <text evidence="7">The sequence shown here is derived from an EMBL/GenBank/DDBJ whole genome shotgun (WGS) entry which is preliminary data.</text>
</comment>
<protein>
    <recommendedName>
        <fullName evidence="6">NAC domain-containing protein</fullName>
    </recommendedName>
</protein>
<dbReference type="Proteomes" id="UP000636709">
    <property type="component" value="Unassembled WGS sequence"/>
</dbReference>
<evidence type="ECO:0000313" key="7">
    <source>
        <dbReference type="EMBL" id="KAF8720930.1"/>
    </source>
</evidence>
<dbReference type="OrthoDB" id="693909at2759"/>
<dbReference type="PANTHER" id="PTHR31719">
    <property type="entry name" value="NAC TRANSCRIPTION FACTOR 56"/>
    <property type="match status" value="1"/>
</dbReference>
<proteinExistence type="predicted"/>
<evidence type="ECO:0000256" key="2">
    <source>
        <dbReference type="ARBA" id="ARBA00023125"/>
    </source>
</evidence>
<dbReference type="Gene3D" id="2.170.150.80">
    <property type="entry name" value="NAC domain"/>
    <property type="match status" value="1"/>
</dbReference>
<dbReference type="GO" id="GO:0006355">
    <property type="term" value="P:regulation of DNA-templated transcription"/>
    <property type="evidence" value="ECO:0007669"/>
    <property type="project" value="InterPro"/>
</dbReference>
<dbReference type="Pfam" id="PF02365">
    <property type="entry name" value="NAM"/>
    <property type="match status" value="1"/>
</dbReference>
<sequence length="416" mass="45679">MDDAPAAAAASEAASSSPWPGDATTSVSSSSSPTSGPRSFVPDLPPGYHFLPTHDELVVHYLRPRLAGQQLPLAVFFDERVLDYHPDRLIEKYREYGEDRWFFFARRERKHEGGNRPNRATLHNGHWNANGSPRQVRSGGKLVGLVRALVFYEASRRKKTKKQSHGEEAGLPPPEDDQEGSKANKGVKTDWTMYEYESFTSEEEFETTYVNGNAKMDVIVLCTIQKKKQKKKEEGETTKRKAKEKPRKKRNETPAVDDQVPNNLVAKANFDVDPNASMSHLFADVWTMDGSFASDSGTAAPPQGLSQRTLQIQSTITNVAAAPPEAHCGGGGFGRGLSNSGYGFADDGSHLSTTGADFLDVSSFPFPPPQPSYGSSTQEAGVQNEVRVNLESFAASMVGSEEWWRRFSAQGSSKQT</sequence>
<feature type="region of interest" description="Disordered" evidence="5">
    <location>
        <begin position="1"/>
        <end position="40"/>
    </location>
</feature>
<keyword evidence="8" id="KW-1185">Reference proteome</keyword>
<keyword evidence="4" id="KW-0539">Nucleus</keyword>
<keyword evidence="2" id="KW-0238">DNA-binding</keyword>
<evidence type="ECO:0000256" key="5">
    <source>
        <dbReference type="SAM" id="MobiDB-lite"/>
    </source>
</evidence>
<evidence type="ECO:0000256" key="4">
    <source>
        <dbReference type="ARBA" id="ARBA00023242"/>
    </source>
</evidence>
<evidence type="ECO:0000256" key="3">
    <source>
        <dbReference type="ARBA" id="ARBA00023163"/>
    </source>
</evidence>
<evidence type="ECO:0000259" key="6">
    <source>
        <dbReference type="PROSITE" id="PS51005"/>
    </source>
</evidence>
<accession>A0A835EWS9</accession>
<name>A0A835EWS9_9POAL</name>
<feature type="region of interest" description="Disordered" evidence="5">
    <location>
        <begin position="112"/>
        <end position="134"/>
    </location>
</feature>
<feature type="compositionally biased region" description="Basic residues" evidence="5">
    <location>
        <begin position="240"/>
        <end position="250"/>
    </location>
</feature>
<evidence type="ECO:0000256" key="1">
    <source>
        <dbReference type="ARBA" id="ARBA00023015"/>
    </source>
</evidence>
<dbReference type="PROSITE" id="PS51005">
    <property type="entry name" value="NAC"/>
    <property type="match status" value="1"/>
</dbReference>
<organism evidence="7 8">
    <name type="scientific">Digitaria exilis</name>
    <dbReference type="NCBI Taxonomy" id="1010633"/>
    <lineage>
        <taxon>Eukaryota</taxon>
        <taxon>Viridiplantae</taxon>
        <taxon>Streptophyta</taxon>
        <taxon>Embryophyta</taxon>
        <taxon>Tracheophyta</taxon>
        <taxon>Spermatophyta</taxon>
        <taxon>Magnoliopsida</taxon>
        <taxon>Liliopsida</taxon>
        <taxon>Poales</taxon>
        <taxon>Poaceae</taxon>
        <taxon>PACMAD clade</taxon>
        <taxon>Panicoideae</taxon>
        <taxon>Panicodae</taxon>
        <taxon>Paniceae</taxon>
        <taxon>Anthephorinae</taxon>
        <taxon>Digitaria</taxon>
    </lineage>
</organism>
<dbReference type="InterPro" id="IPR036093">
    <property type="entry name" value="NAC_dom_sf"/>
</dbReference>
<dbReference type="GO" id="GO:0003677">
    <property type="term" value="F:DNA binding"/>
    <property type="evidence" value="ECO:0007669"/>
    <property type="project" value="UniProtKB-KW"/>
</dbReference>
<dbReference type="EMBL" id="JACEFO010001687">
    <property type="protein sequence ID" value="KAF8720930.1"/>
    <property type="molecule type" value="Genomic_DNA"/>
</dbReference>
<reference evidence="7" key="1">
    <citation type="submission" date="2020-07" db="EMBL/GenBank/DDBJ databases">
        <title>Genome sequence and genetic diversity analysis of an under-domesticated orphan crop, white fonio (Digitaria exilis).</title>
        <authorList>
            <person name="Bennetzen J.L."/>
            <person name="Chen S."/>
            <person name="Ma X."/>
            <person name="Wang X."/>
            <person name="Yssel A.E.J."/>
            <person name="Chaluvadi S.R."/>
            <person name="Johnson M."/>
            <person name="Gangashetty P."/>
            <person name="Hamidou F."/>
            <person name="Sanogo M.D."/>
            <person name="Zwaenepoel A."/>
            <person name="Wallace J."/>
            <person name="Van De Peer Y."/>
            <person name="Van Deynze A."/>
        </authorList>
    </citation>
    <scope>NUCLEOTIDE SEQUENCE</scope>
    <source>
        <tissue evidence="7">Leaves</tissue>
    </source>
</reference>
<feature type="region of interest" description="Disordered" evidence="5">
    <location>
        <begin position="157"/>
        <end position="186"/>
    </location>
</feature>
<keyword evidence="3" id="KW-0804">Transcription</keyword>
<dbReference type="InterPro" id="IPR003441">
    <property type="entry name" value="NAC-dom"/>
</dbReference>
<feature type="compositionally biased region" description="Low complexity" evidence="5">
    <location>
        <begin position="1"/>
        <end position="35"/>
    </location>
</feature>
<dbReference type="AlphaFoldDB" id="A0A835EWS9"/>
<keyword evidence="1" id="KW-0805">Transcription regulation</keyword>